<dbReference type="Gene3D" id="1.25.40.10">
    <property type="entry name" value="Tetratricopeptide repeat domain"/>
    <property type="match status" value="1"/>
</dbReference>
<dbReference type="InterPro" id="IPR011047">
    <property type="entry name" value="Quinoprotein_ADH-like_sf"/>
</dbReference>
<reference evidence="1 2" key="1">
    <citation type="submission" date="2013-01" db="EMBL/GenBank/DDBJ databases">
        <authorList>
            <person name="Harkins D.M."/>
            <person name="Durkin A.S."/>
            <person name="Brinkac L.M."/>
            <person name="Haft D.H."/>
            <person name="Selengut J.D."/>
            <person name="Sanka R."/>
            <person name="DePew J."/>
            <person name="Purushe J."/>
            <person name="Hospenthal D.R."/>
            <person name="Murray C.K."/>
            <person name="Pimentel G."/>
            <person name="Wasfy M."/>
            <person name="Vinetz J.M."/>
            <person name="Sutton G.G."/>
            <person name="Nierman W.C."/>
            <person name="Fouts D.E."/>
        </authorList>
    </citation>
    <scope>NUCLEOTIDE SEQUENCE [LARGE SCALE GENOMIC DNA]</scope>
    <source>
        <strain evidence="1 2">2006001855</strain>
    </source>
</reference>
<gene>
    <name evidence="1" type="ORF">LEP1GSC038_4078</name>
</gene>
<accession>M6FNW2</accession>
<dbReference type="Proteomes" id="UP000012101">
    <property type="component" value="Unassembled WGS sequence"/>
</dbReference>
<evidence type="ECO:0008006" key="3">
    <source>
        <dbReference type="Google" id="ProtNLM"/>
    </source>
</evidence>
<protein>
    <recommendedName>
        <fullName evidence="3">Tetratricopeptide repeat protein</fullName>
    </recommendedName>
</protein>
<dbReference type="EMBL" id="AFJM02000044">
    <property type="protein sequence ID" value="EMM71824.1"/>
    <property type="molecule type" value="Genomic_DNA"/>
</dbReference>
<proteinExistence type="predicted"/>
<dbReference type="InterPro" id="IPR013211">
    <property type="entry name" value="LVIVD"/>
</dbReference>
<dbReference type="SUPFAM" id="SSF48452">
    <property type="entry name" value="TPR-like"/>
    <property type="match status" value="1"/>
</dbReference>
<organism evidence="1 2">
    <name type="scientific">Leptospira weilii str. 2006001855</name>
    <dbReference type="NCBI Taxonomy" id="996804"/>
    <lineage>
        <taxon>Bacteria</taxon>
        <taxon>Pseudomonadati</taxon>
        <taxon>Spirochaetota</taxon>
        <taxon>Spirochaetia</taxon>
        <taxon>Leptospirales</taxon>
        <taxon>Leptospiraceae</taxon>
        <taxon>Leptospira</taxon>
    </lineage>
</organism>
<dbReference type="Pfam" id="PF08309">
    <property type="entry name" value="LVIVD"/>
    <property type="match status" value="1"/>
</dbReference>
<dbReference type="SUPFAM" id="SSF50998">
    <property type="entry name" value="Quinoprotein alcohol dehydrogenase-like"/>
    <property type="match status" value="1"/>
</dbReference>
<name>M6FNW2_9LEPT</name>
<dbReference type="InterPro" id="IPR011990">
    <property type="entry name" value="TPR-like_helical_dom_sf"/>
</dbReference>
<evidence type="ECO:0000313" key="1">
    <source>
        <dbReference type="EMBL" id="EMM71824.1"/>
    </source>
</evidence>
<sequence>MNPNIDLSKKIEEATLAAIEDGTIDRDSLRQIVIGVSKLGDVILLWSFDDWSNYPYAEEDKAYARISNSDWLDRWDALSDPTSEKADPLRPQLRAQIHEAIRNVILDQSLGEFSNLVGFAEYRLNPHVDIEHGTPASFEYDECEGEVFAFYHPHGAGPIVGIMEKIPPGHLIYPFGSFFEDGIALFYPEGKQDSLSGSDQSPGVKILSFQDVEAWWNYDDYVMYRSKNEPLSIGLTSGHTHEEWGQPDRKEIERMIERHFLKSAPHLQFISETLPDIENLDAVADWRNRLERYDIYPYELIRKFYPRFGFKTTLRFAASFQNQQTRTRSISTLAWSSIHSKRHQEALDALSELSADQRLEEWRIEIHALIALHRFEETIQLVAKLREAMKIPRKGHRLADEEDILPWELIALLGVGRKEEVSAKLASIKKEDEKINFVRAVILQDSNLKEAQSYLLKAIRSDILNLNLEQFIVEPQLKKLISLTIKVEQRKEKAKLRDLEIGRFEKEAEIKPLQIESSEIRRKTSKQWKTSFEFNLKDKLDSDRTKTICKQGSNVWIIGPNGLLCVETKEPNKISVNTAVEGKFRNLAIAGNYLYATCSEGLKIFNISNAASPVSHGTVPRFDKQEEQEIAIGEGVVATLSRDVCTLYSITNPARPTPLSYIQLNQSLQDYMEGLAIKGNILFLSTDERRIVCFDISDLANPRCVSSLQLAWNGERGYGDLRLLDDLIVMKISGGVWLIDVSNPQNPRSLAAFSIDQSLFPVRKGNKLYLIDECGIILILNLDTLEFEEKANTILMDGKKDEDYDPRRGIFLDEKLLLLSPKKISLLTQAEIPSYPDPTPHVFELEETLKEKIEEELAEVPEEFTAGLIILQRYRGSFRLILDTPRSFVGINSYREELIEIELELGDLSDNPYIKDSAENKNPAEIADPDSLNLFQLRLEDAYNELAQKILNWLPSSEEFLRIASGKVYICNRVNDKIELVNTFIDEEKEWKPYRSEETEGSGGRSIDDLLSDFNVRERMTARAKEEPEVRKRAHALAASGVLCALRIVEAIQEVDPTAAIETFQKTALTKSDCAEEAVEELAAYKDRPEVKIFLEDLIQTGRPNIQIEAALALGRADSDHVVELVKLLLKHDPSLESNGLYNDYEYDDLAIKATKAMQSRLGELQTHLLEWVRNNPNDNRMGGIATSLFRSGYRILPPELVEQAKYGKSDEEYHTMLTGIPALDNQDWNQSKECEAERLFTGFRLAEYTMELRTKNDQDSSLWPPELPHEPWNASWSYVLDSAWSHLVNLGIVDWFENALGNRARKSSEIYLPDRKLLSSLLKRYSGANDLEATLRITDYFLTAPEGVFKKKEIDHATKLCSWARVQLGFAFAKEGNLKRAGELATAALTADPSDGTALFLDARLIWLESNSPDQCIERAKQNLEKLAPDDEIGHGRLLNLVGCALDELKDWDQAAVWFEKAWKAHSSDPMYLSNLAEAHHKRGAKEEASNADQLAKRSGATEKILDEILGEKA</sequence>
<evidence type="ECO:0000313" key="2">
    <source>
        <dbReference type="Proteomes" id="UP000012101"/>
    </source>
</evidence>
<comment type="caution">
    <text evidence="1">The sequence shown here is derived from an EMBL/GenBank/DDBJ whole genome shotgun (WGS) entry which is preliminary data.</text>
</comment>